<evidence type="ECO:0000259" key="8">
    <source>
        <dbReference type="Pfam" id="PF02397"/>
    </source>
</evidence>
<dbReference type="PANTHER" id="PTHR30576">
    <property type="entry name" value="COLANIC BIOSYNTHESIS UDP-GLUCOSE LIPID CARRIER TRANSFERASE"/>
    <property type="match status" value="1"/>
</dbReference>
<organism evidence="9 10">
    <name type="scientific">Jeotgalibaca ciconiae</name>
    <dbReference type="NCBI Taxonomy" id="2496265"/>
    <lineage>
        <taxon>Bacteria</taxon>
        <taxon>Bacillati</taxon>
        <taxon>Bacillota</taxon>
        <taxon>Bacilli</taxon>
        <taxon>Lactobacillales</taxon>
        <taxon>Carnobacteriaceae</taxon>
        <taxon>Jeotgalibaca</taxon>
    </lineage>
</organism>
<evidence type="ECO:0000313" key="9">
    <source>
        <dbReference type="EMBL" id="AZP04921.1"/>
    </source>
</evidence>
<reference evidence="10" key="1">
    <citation type="submission" date="2018-12" db="EMBL/GenBank/DDBJ databases">
        <title>Complete genome sequencing of Jeotgalibaca sp. H21T32.</title>
        <authorList>
            <person name="Bae J.-W."/>
            <person name="Lee S.-Y."/>
        </authorList>
    </citation>
    <scope>NUCLEOTIDE SEQUENCE [LARGE SCALE GENOMIC DNA]</scope>
    <source>
        <strain evidence="10">H21T32</strain>
    </source>
</reference>
<keyword evidence="5 7" id="KW-1133">Transmembrane helix</keyword>
<name>A0A3S9HC86_9LACT</name>
<dbReference type="InterPro" id="IPR003362">
    <property type="entry name" value="Bact_transf"/>
</dbReference>
<dbReference type="NCBIfam" id="TIGR03025">
    <property type="entry name" value="EPS_sugtrans"/>
    <property type="match status" value="1"/>
</dbReference>
<evidence type="ECO:0000256" key="2">
    <source>
        <dbReference type="ARBA" id="ARBA00006464"/>
    </source>
</evidence>
<dbReference type="Pfam" id="PF02397">
    <property type="entry name" value="Bac_transf"/>
    <property type="match status" value="1"/>
</dbReference>
<keyword evidence="6 7" id="KW-0472">Membrane</keyword>
<dbReference type="Proteomes" id="UP000273326">
    <property type="component" value="Chromosome"/>
</dbReference>
<feature type="transmembrane region" description="Helical" evidence="7">
    <location>
        <begin position="12"/>
        <end position="33"/>
    </location>
</feature>
<dbReference type="InterPro" id="IPR017475">
    <property type="entry name" value="EPS_sugar_tfrase"/>
</dbReference>
<dbReference type="OrthoDB" id="9808602at2"/>
<accession>A0A3S9HC86</accession>
<keyword evidence="3 9" id="KW-0808">Transferase</keyword>
<comment type="subcellular location">
    <subcellularLocation>
        <location evidence="1">Membrane</location>
        <topology evidence="1">Multi-pass membrane protein</topology>
    </subcellularLocation>
</comment>
<feature type="transmembrane region" description="Helical" evidence="7">
    <location>
        <begin position="282"/>
        <end position="304"/>
    </location>
</feature>
<dbReference type="Pfam" id="PF13727">
    <property type="entry name" value="CoA_binding_3"/>
    <property type="match status" value="1"/>
</dbReference>
<dbReference type="PANTHER" id="PTHR30576:SF10">
    <property type="entry name" value="SLL5057 PROTEIN"/>
    <property type="match status" value="1"/>
</dbReference>
<evidence type="ECO:0000256" key="1">
    <source>
        <dbReference type="ARBA" id="ARBA00004141"/>
    </source>
</evidence>
<gene>
    <name evidence="9" type="ORF">EJN90_09880</name>
</gene>
<protein>
    <submittedName>
        <fullName evidence="9">Sugar transferase</fullName>
    </submittedName>
</protein>
<dbReference type="Gene3D" id="3.40.50.720">
    <property type="entry name" value="NAD(P)-binding Rossmann-like Domain"/>
    <property type="match status" value="1"/>
</dbReference>
<dbReference type="EMBL" id="CP034465">
    <property type="protein sequence ID" value="AZP04921.1"/>
    <property type="molecule type" value="Genomic_DNA"/>
</dbReference>
<dbReference type="GO" id="GO:0016020">
    <property type="term" value="C:membrane"/>
    <property type="evidence" value="ECO:0007669"/>
    <property type="project" value="UniProtKB-SubCell"/>
</dbReference>
<evidence type="ECO:0000256" key="3">
    <source>
        <dbReference type="ARBA" id="ARBA00022679"/>
    </source>
</evidence>
<keyword evidence="10" id="KW-1185">Reference proteome</keyword>
<proteinExistence type="inferred from homology"/>
<evidence type="ECO:0000313" key="10">
    <source>
        <dbReference type="Proteomes" id="UP000273326"/>
    </source>
</evidence>
<keyword evidence="4 7" id="KW-0812">Transmembrane</keyword>
<feature type="transmembrane region" description="Helical" evidence="7">
    <location>
        <begin position="45"/>
        <end position="63"/>
    </location>
</feature>
<evidence type="ECO:0000256" key="7">
    <source>
        <dbReference type="SAM" id="Phobius"/>
    </source>
</evidence>
<feature type="transmembrane region" description="Helical" evidence="7">
    <location>
        <begin position="106"/>
        <end position="129"/>
    </location>
</feature>
<sequence length="471" mass="54362">MYKLSNKGWLKHFDFTLMDIVSLEIAFILSYVVKFGRTSLFSDSLYSSIALMLPVLHVFIVFFTEEYSGILRRGYLKELKEVLKHNSIILALLFFIMFATKQSEEYSRIVLFAMWGFSCVFVWLGRVILKKILFRLVFQEKNLSYLLVITVKDMAQQTIEKMQMKKFSNYQTSGLVIVDSEEELDAIKGVPIVANHLTLMEYIRTNPIDSVFVSLPNAPNQEIEELTERLVDMGITVHISLNYISDEIPNKVVEELNGYTVLTSSIKIATPRQMFIKRIIDICGGLAGLLATFVAALIFGPIIYKQSPGPIFFSQERVGRGGRRFHIYKFRSMYMDAEERKKELMEQNKMKGLMFKMDDDPRILPIGKFIRKWSIDELPQSINILRGDMSLVGTRPPTVDEYNQYEFHHKRRLAARPGLTGMWQVSGRSDITDFEEIVELDTEYIRNFSLKLYIKILFKTVGVVLGKKGSV</sequence>
<feature type="transmembrane region" description="Helical" evidence="7">
    <location>
        <begin position="83"/>
        <end position="100"/>
    </location>
</feature>
<evidence type="ECO:0000256" key="4">
    <source>
        <dbReference type="ARBA" id="ARBA00022692"/>
    </source>
</evidence>
<evidence type="ECO:0000256" key="6">
    <source>
        <dbReference type="ARBA" id="ARBA00023136"/>
    </source>
</evidence>
<dbReference type="AlphaFoldDB" id="A0A3S9HC86"/>
<dbReference type="GO" id="GO:0016780">
    <property type="term" value="F:phosphotransferase activity, for other substituted phosphate groups"/>
    <property type="evidence" value="ECO:0007669"/>
    <property type="project" value="TreeGrafter"/>
</dbReference>
<feature type="domain" description="Bacterial sugar transferase" evidence="8">
    <location>
        <begin position="277"/>
        <end position="465"/>
    </location>
</feature>
<evidence type="ECO:0000256" key="5">
    <source>
        <dbReference type="ARBA" id="ARBA00022989"/>
    </source>
</evidence>
<dbReference type="KEGG" id="jeh:EJN90_09880"/>
<comment type="similarity">
    <text evidence="2">Belongs to the bacterial sugar transferase family.</text>
</comment>